<keyword evidence="2" id="KW-1185">Reference proteome</keyword>
<dbReference type="Proteomes" id="UP001145114">
    <property type="component" value="Unassembled WGS sequence"/>
</dbReference>
<dbReference type="EMBL" id="JAMZIH010006695">
    <property type="protein sequence ID" value="KAJ1673669.1"/>
    <property type="molecule type" value="Genomic_DNA"/>
</dbReference>
<organism evidence="1 2">
    <name type="scientific">Spiromyces aspiralis</name>
    <dbReference type="NCBI Taxonomy" id="68401"/>
    <lineage>
        <taxon>Eukaryota</taxon>
        <taxon>Fungi</taxon>
        <taxon>Fungi incertae sedis</taxon>
        <taxon>Zoopagomycota</taxon>
        <taxon>Kickxellomycotina</taxon>
        <taxon>Kickxellomycetes</taxon>
        <taxon>Kickxellales</taxon>
        <taxon>Kickxellaceae</taxon>
        <taxon>Spiromyces</taxon>
    </lineage>
</organism>
<gene>
    <name evidence="1" type="ORF">EV182_004793</name>
</gene>
<reference evidence="1" key="1">
    <citation type="submission" date="2022-06" db="EMBL/GenBank/DDBJ databases">
        <title>Phylogenomic reconstructions and comparative analyses of Kickxellomycotina fungi.</title>
        <authorList>
            <person name="Reynolds N.K."/>
            <person name="Stajich J.E."/>
            <person name="Barry K."/>
            <person name="Grigoriev I.V."/>
            <person name="Crous P."/>
            <person name="Smith M.E."/>
        </authorList>
    </citation>
    <scope>NUCLEOTIDE SEQUENCE</scope>
    <source>
        <strain evidence="1">RSA 2271</strain>
    </source>
</reference>
<evidence type="ECO:0000313" key="1">
    <source>
        <dbReference type="EMBL" id="KAJ1673669.1"/>
    </source>
</evidence>
<feature type="non-terminal residue" evidence="1">
    <location>
        <position position="1"/>
    </location>
</feature>
<proteinExistence type="predicted"/>
<comment type="caution">
    <text evidence="1">The sequence shown here is derived from an EMBL/GenBank/DDBJ whole genome shotgun (WGS) entry which is preliminary data.</text>
</comment>
<sequence length="146" mass="15301">GTRRFVVMTGLFLAFFLAALDQAIVAAIMPTLGEEFDAISSTSWVSTIYMLTMAALQPVHGKASDIFGRVPLLVAGLIVFLAGSALCGAAKSMVWLIAARAVMGLGAGCLMSLVRIVISDLTALNERGKYLSLTAFAWVLASTCGP</sequence>
<name>A0ACC1HH68_9FUNG</name>
<protein>
    <submittedName>
        <fullName evidence="1">Uncharacterized protein</fullName>
    </submittedName>
</protein>
<evidence type="ECO:0000313" key="2">
    <source>
        <dbReference type="Proteomes" id="UP001145114"/>
    </source>
</evidence>
<feature type="non-terminal residue" evidence="1">
    <location>
        <position position="146"/>
    </location>
</feature>
<accession>A0ACC1HH68</accession>